<dbReference type="AlphaFoldDB" id="A0A0F4ZBJ0"/>
<feature type="compositionally biased region" description="Gly residues" evidence="5">
    <location>
        <begin position="760"/>
        <end position="780"/>
    </location>
</feature>
<feature type="region of interest" description="Disordered" evidence="5">
    <location>
        <begin position="227"/>
        <end position="407"/>
    </location>
</feature>
<dbReference type="EMBL" id="LAEV01001518">
    <property type="protein sequence ID" value="KKA27904.1"/>
    <property type="molecule type" value="Genomic_DNA"/>
</dbReference>
<feature type="transmembrane region" description="Helical" evidence="6">
    <location>
        <begin position="149"/>
        <end position="171"/>
    </location>
</feature>
<comment type="caution">
    <text evidence="8">The sequence shown here is derived from an EMBL/GenBank/DDBJ whole genome shotgun (WGS) entry which is preliminary data.</text>
</comment>
<keyword evidence="4 6" id="KW-0472">Membrane</keyword>
<feature type="compositionally biased region" description="Polar residues" evidence="5">
    <location>
        <begin position="873"/>
        <end position="889"/>
    </location>
</feature>
<keyword evidence="9" id="KW-1185">Reference proteome</keyword>
<organism evidence="8 9">
    <name type="scientific">Thielaviopsis punctulata</name>
    <dbReference type="NCBI Taxonomy" id="72032"/>
    <lineage>
        <taxon>Eukaryota</taxon>
        <taxon>Fungi</taxon>
        <taxon>Dikarya</taxon>
        <taxon>Ascomycota</taxon>
        <taxon>Pezizomycotina</taxon>
        <taxon>Sordariomycetes</taxon>
        <taxon>Hypocreomycetidae</taxon>
        <taxon>Microascales</taxon>
        <taxon>Ceratocystidaceae</taxon>
        <taxon>Thielaviopsis</taxon>
    </lineage>
</organism>
<dbReference type="PANTHER" id="PTHR28013:SF3">
    <property type="entry name" value="PROTEIN DCV1-RELATED"/>
    <property type="match status" value="1"/>
</dbReference>
<feature type="compositionally biased region" description="Polar residues" evidence="5">
    <location>
        <begin position="227"/>
        <end position="247"/>
    </location>
</feature>
<dbReference type="GO" id="GO:0005886">
    <property type="term" value="C:plasma membrane"/>
    <property type="evidence" value="ECO:0007669"/>
    <property type="project" value="InterPro"/>
</dbReference>
<dbReference type="InterPro" id="IPR051380">
    <property type="entry name" value="pH-response_reg_palI/RIM9"/>
</dbReference>
<evidence type="ECO:0008006" key="10">
    <source>
        <dbReference type="Google" id="ProtNLM"/>
    </source>
</evidence>
<keyword evidence="7" id="KW-0732">Signal</keyword>
<evidence type="ECO:0000256" key="1">
    <source>
        <dbReference type="ARBA" id="ARBA00004141"/>
    </source>
</evidence>
<feature type="signal peptide" evidence="7">
    <location>
        <begin position="1"/>
        <end position="25"/>
    </location>
</feature>
<protein>
    <recommendedName>
        <fullName evidence="10">PH-response regulator protein palI/RIM9</fullName>
    </recommendedName>
</protein>
<evidence type="ECO:0000256" key="2">
    <source>
        <dbReference type="ARBA" id="ARBA00022692"/>
    </source>
</evidence>
<feature type="compositionally biased region" description="Polar residues" evidence="5">
    <location>
        <begin position="255"/>
        <end position="278"/>
    </location>
</feature>
<gene>
    <name evidence="8" type="ORF">TD95_004199</name>
</gene>
<feature type="region of interest" description="Disordered" evidence="5">
    <location>
        <begin position="470"/>
        <end position="510"/>
    </location>
</feature>
<dbReference type="Pfam" id="PF06687">
    <property type="entry name" value="SUR7"/>
    <property type="match status" value="1"/>
</dbReference>
<feature type="transmembrane region" description="Helical" evidence="6">
    <location>
        <begin position="82"/>
        <end position="105"/>
    </location>
</feature>
<evidence type="ECO:0000256" key="3">
    <source>
        <dbReference type="ARBA" id="ARBA00022989"/>
    </source>
</evidence>
<evidence type="ECO:0000256" key="5">
    <source>
        <dbReference type="SAM" id="MobiDB-lite"/>
    </source>
</evidence>
<feature type="compositionally biased region" description="Pro residues" evidence="5">
    <location>
        <begin position="828"/>
        <end position="840"/>
    </location>
</feature>
<dbReference type="GO" id="GO:0032153">
    <property type="term" value="C:cell division site"/>
    <property type="evidence" value="ECO:0007669"/>
    <property type="project" value="TreeGrafter"/>
</dbReference>
<keyword evidence="2 6" id="KW-0812">Transmembrane</keyword>
<feature type="compositionally biased region" description="Polar residues" evidence="5">
    <location>
        <begin position="393"/>
        <end position="407"/>
    </location>
</feature>
<feature type="region of interest" description="Disordered" evidence="5">
    <location>
        <begin position="669"/>
        <end position="896"/>
    </location>
</feature>
<feature type="compositionally biased region" description="Low complexity" evidence="5">
    <location>
        <begin position="712"/>
        <end position="726"/>
    </location>
</feature>
<feature type="compositionally biased region" description="Pro residues" evidence="5">
    <location>
        <begin position="849"/>
        <end position="870"/>
    </location>
</feature>
<feature type="compositionally biased region" description="Low complexity" evidence="5">
    <location>
        <begin position="749"/>
        <end position="759"/>
    </location>
</feature>
<evidence type="ECO:0000256" key="7">
    <source>
        <dbReference type="SAM" id="SignalP"/>
    </source>
</evidence>
<dbReference type="Proteomes" id="UP000033483">
    <property type="component" value="Unassembled WGS sequence"/>
</dbReference>
<sequence>MLRPATPLSVLLLAAFGLLVLSVLSTPIIKSVPLGSWNSYDYGVFGYCKDDKCSGIEIGYKVASQTASDSDFDLPSSTRDNLTTILIVHPVAAFLALATLVMALVAHIHSAAHSSRYLLAIAILSFLSFLVSLLAFLTDVLLFIPHMSWGSYIVLASTILLGLSAIMTCAMRRTLVSRKSRKKRIAEHAEMSGENYYNRENAVKAANAPPEPVPTLPTLGGANGGNDNLSAFVTLEGSPSNKTPSQVSDERVPLTSHSPLQRSVSGSQSNEIPRQPSMNMGGYGPGPQRSGSVPPPVDQYGNPIDNGQNMYNMNNSNPSFDRVNSRGRGGPQNFRGRGGYGGRGGFNGPNGPYGNYGPPAPPNGRGGYGPRGRGGYSNRGGGYGPGPRDGYGQNDSQAPQGYQNDNGYTQQGYNNMHTQDMYNPVGDTGYGNSSGSINESSTTLNYDANTNRSKSFVPYSQHQLSIDSYNATNSQNSNMPPVNLENGLDPNNSNSNNRISALPRAESPPPLPDNILETVTPVIESPVAVAVEMDATPAALPIHDDDNEIAGMVNLQQNRLGDDTRQTYISDVSKYSQEGPGVTASFVPPRTNTETPGNDWTGNVRPSAMPAPLALANSSASKSIPENEAVGVGDYYEDVDPRYAADIPANSMTPEQPRKILLPPPEVTIYDVADGNSPRSPGAESDLSNFTSISQRGINPRWNPDAPPVPPFGNRGPNGPMNGPLPNRGPPGPMGGASPNRGPPGPRGPNGMRGPSPNRGPGGPGMRGPSPGRGPGGPGMRGPSPNRGPGGPGMRGPSPNRGPSGPGMRGPSPGRSPGGPGMRGPSPGRGPMPPRGPPGPGSMRGPSPNRGPPNRGPGGPPNRMGPPARRPVPSQNQQRQDMLLNNNPDFSLPGLR</sequence>
<reference evidence="8 9" key="1">
    <citation type="submission" date="2015-03" db="EMBL/GenBank/DDBJ databases">
        <authorList>
            <person name="Radwan O."/>
            <person name="Al-Naeli F.A."/>
            <person name="Rendon G.A."/>
            <person name="Fields C."/>
        </authorList>
    </citation>
    <scope>NUCLEOTIDE SEQUENCE [LARGE SCALE GENOMIC DNA]</scope>
    <source>
        <strain evidence="8">CR-DP1</strain>
    </source>
</reference>
<evidence type="ECO:0000313" key="8">
    <source>
        <dbReference type="EMBL" id="KKA27904.1"/>
    </source>
</evidence>
<keyword evidence="3 6" id="KW-1133">Transmembrane helix</keyword>
<evidence type="ECO:0000256" key="6">
    <source>
        <dbReference type="SAM" id="Phobius"/>
    </source>
</evidence>
<proteinExistence type="predicted"/>
<feature type="compositionally biased region" description="Low complexity" evidence="5">
    <location>
        <begin position="306"/>
        <end position="317"/>
    </location>
</feature>
<dbReference type="OrthoDB" id="2354757at2759"/>
<feature type="compositionally biased region" description="Gly residues" evidence="5">
    <location>
        <begin position="336"/>
        <end position="348"/>
    </location>
</feature>
<dbReference type="GO" id="GO:0035838">
    <property type="term" value="C:growing cell tip"/>
    <property type="evidence" value="ECO:0007669"/>
    <property type="project" value="TreeGrafter"/>
</dbReference>
<feature type="compositionally biased region" description="Gly residues" evidence="5">
    <location>
        <begin position="364"/>
        <end position="389"/>
    </location>
</feature>
<dbReference type="InterPro" id="IPR009571">
    <property type="entry name" value="SUR7/Rim9-like_fungi"/>
</dbReference>
<evidence type="ECO:0000313" key="9">
    <source>
        <dbReference type="Proteomes" id="UP000033483"/>
    </source>
</evidence>
<comment type="subcellular location">
    <subcellularLocation>
        <location evidence="1">Membrane</location>
        <topology evidence="1">Multi-pass membrane protein</topology>
    </subcellularLocation>
</comment>
<feature type="compositionally biased region" description="Polar residues" evidence="5">
    <location>
        <begin position="686"/>
        <end position="697"/>
    </location>
</feature>
<feature type="compositionally biased region" description="Polar residues" evidence="5">
    <location>
        <begin position="470"/>
        <end position="480"/>
    </location>
</feature>
<name>A0A0F4ZBJ0_9PEZI</name>
<dbReference type="PANTHER" id="PTHR28013">
    <property type="entry name" value="PROTEIN DCV1-RELATED"/>
    <property type="match status" value="1"/>
</dbReference>
<feature type="transmembrane region" description="Helical" evidence="6">
    <location>
        <begin position="117"/>
        <end position="137"/>
    </location>
</feature>
<evidence type="ECO:0000256" key="4">
    <source>
        <dbReference type="ARBA" id="ARBA00023136"/>
    </source>
</evidence>
<accession>A0A0F4ZBJ0</accession>
<feature type="chain" id="PRO_5002482394" description="PH-response regulator protein palI/RIM9" evidence="7">
    <location>
        <begin position="26"/>
        <end position="896"/>
    </location>
</feature>